<evidence type="ECO:0000313" key="2">
    <source>
        <dbReference type="EMBL" id="CAF4922887.1"/>
    </source>
</evidence>
<sequence>MALCLLKVIVFELFISQVLSSYIYQYPGAPYYPQSYPAYPKQQPPVQPQSYPNYQPSASYVYPRQEFQPAYHNPTKQNFAYTSQSPKPNIVHPEAKPCPKSHPIPDIPRVIEEKRKPGLDPNVLNNLAIALQLLIVNNIISNPPEITDAFKSPDKHDCYKSELYKIQEQLNKLSDTNCKREYSDKTPFQSLFEANALELQRALPNAKFLGEAGIMDNYSFPKSLPPRTCGLMSPYEAINSNSFEASPFTQNDFQSPYSAMMAFDNNKDLFSMADLF</sequence>
<gene>
    <name evidence="2" type="ORF">PMACD_LOCUS13187</name>
</gene>
<dbReference type="Proteomes" id="UP000663880">
    <property type="component" value="Unassembled WGS sequence"/>
</dbReference>
<keyword evidence="3" id="KW-1185">Reference proteome</keyword>
<reference evidence="2" key="1">
    <citation type="submission" date="2021-02" db="EMBL/GenBank/DDBJ databases">
        <authorList>
            <person name="Steward A R."/>
        </authorList>
    </citation>
    <scope>NUCLEOTIDE SEQUENCE</scope>
</reference>
<dbReference type="AlphaFoldDB" id="A0A821W9I7"/>
<evidence type="ECO:0000256" key="1">
    <source>
        <dbReference type="SAM" id="SignalP"/>
    </source>
</evidence>
<protein>
    <submittedName>
        <fullName evidence="2">Uncharacterized protein</fullName>
    </submittedName>
</protein>
<dbReference type="EMBL" id="CAJOBZ010000061">
    <property type="protein sequence ID" value="CAF4922887.1"/>
    <property type="molecule type" value="Genomic_DNA"/>
</dbReference>
<feature type="signal peptide" evidence="1">
    <location>
        <begin position="1"/>
        <end position="20"/>
    </location>
</feature>
<accession>A0A821W9I7</accession>
<evidence type="ECO:0000313" key="3">
    <source>
        <dbReference type="Proteomes" id="UP000663880"/>
    </source>
</evidence>
<name>A0A821W9I7_9NEOP</name>
<keyword evidence="1" id="KW-0732">Signal</keyword>
<comment type="caution">
    <text evidence="2">The sequence shown here is derived from an EMBL/GenBank/DDBJ whole genome shotgun (WGS) entry which is preliminary data.</text>
</comment>
<dbReference type="OrthoDB" id="7473777at2759"/>
<organism evidence="2 3">
    <name type="scientific">Pieris macdunnoughi</name>
    <dbReference type="NCBI Taxonomy" id="345717"/>
    <lineage>
        <taxon>Eukaryota</taxon>
        <taxon>Metazoa</taxon>
        <taxon>Ecdysozoa</taxon>
        <taxon>Arthropoda</taxon>
        <taxon>Hexapoda</taxon>
        <taxon>Insecta</taxon>
        <taxon>Pterygota</taxon>
        <taxon>Neoptera</taxon>
        <taxon>Endopterygota</taxon>
        <taxon>Lepidoptera</taxon>
        <taxon>Glossata</taxon>
        <taxon>Ditrysia</taxon>
        <taxon>Papilionoidea</taxon>
        <taxon>Pieridae</taxon>
        <taxon>Pierinae</taxon>
        <taxon>Pieris</taxon>
    </lineage>
</organism>
<proteinExistence type="predicted"/>
<feature type="chain" id="PRO_5032919398" evidence="1">
    <location>
        <begin position="21"/>
        <end position="276"/>
    </location>
</feature>